<evidence type="ECO:0000256" key="6">
    <source>
        <dbReference type="SAM" id="Coils"/>
    </source>
</evidence>
<feature type="compositionally biased region" description="Basic and acidic residues" evidence="7">
    <location>
        <begin position="1121"/>
        <end position="1130"/>
    </location>
</feature>
<feature type="domain" description="Tyrosine-protein kinase ephrin type A/B receptor-like" evidence="9">
    <location>
        <begin position="251"/>
        <end position="299"/>
    </location>
</feature>
<dbReference type="InterPro" id="IPR006591">
    <property type="entry name" value="RNAP_P/RPABC4"/>
</dbReference>
<feature type="transmembrane region" description="Helical" evidence="8">
    <location>
        <begin position="634"/>
        <end position="659"/>
    </location>
</feature>
<dbReference type="GO" id="GO:0003899">
    <property type="term" value="F:DNA-directed RNA polymerase activity"/>
    <property type="evidence" value="ECO:0007669"/>
    <property type="project" value="InterPro"/>
</dbReference>
<dbReference type="FunFam" id="2.20.28.30:FF:000002">
    <property type="entry name" value="DNA-directed RNA polymerases II, IV and V subunit 12"/>
    <property type="match status" value="1"/>
</dbReference>
<keyword evidence="8" id="KW-0472">Membrane</keyword>
<keyword evidence="3" id="KW-0862">Zinc</keyword>
<feature type="transmembrane region" description="Helical" evidence="8">
    <location>
        <begin position="577"/>
        <end position="597"/>
    </location>
</feature>
<feature type="compositionally biased region" description="Basic and acidic residues" evidence="7">
    <location>
        <begin position="109"/>
        <end position="120"/>
    </location>
</feature>
<evidence type="ECO:0000256" key="7">
    <source>
        <dbReference type="SAM" id="MobiDB-lite"/>
    </source>
</evidence>
<evidence type="ECO:0000256" key="1">
    <source>
        <dbReference type="ARBA" id="ARBA00004123"/>
    </source>
</evidence>
<keyword evidence="6" id="KW-0175">Coiled coil</keyword>
<organism evidence="10 11">
    <name type="scientific">Anaeramoeba flamelloides</name>
    <dbReference type="NCBI Taxonomy" id="1746091"/>
    <lineage>
        <taxon>Eukaryota</taxon>
        <taxon>Metamonada</taxon>
        <taxon>Anaeramoebidae</taxon>
        <taxon>Anaeramoeba</taxon>
    </lineage>
</organism>
<evidence type="ECO:0000259" key="9">
    <source>
        <dbReference type="Pfam" id="PF07699"/>
    </source>
</evidence>
<protein>
    <recommendedName>
        <fullName evidence="9">Tyrosine-protein kinase ephrin type A/B receptor-like domain-containing protein</fullName>
    </recommendedName>
</protein>
<dbReference type="SMART" id="SM01411">
    <property type="entry name" value="Ephrin_rec_like"/>
    <property type="match status" value="4"/>
</dbReference>
<feature type="compositionally biased region" description="Acidic residues" evidence="7">
    <location>
        <begin position="1092"/>
        <end position="1109"/>
    </location>
</feature>
<dbReference type="Pfam" id="PF07699">
    <property type="entry name" value="Ephrin_rec_like"/>
    <property type="match status" value="1"/>
</dbReference>
<dbReference type="InterPro" id="IPR029040">
    <property type="entry name" value="RPABC4/Spt4"/>
</dbReference>
<keyword evidence="2" id="KW-0479">Metal-binding</keyword>
<feature type="compositionally biased region" description="Basic and acidic residues" evidence="7">
    <location>
        <begin position="523"/>
        <end position="533"/>
    </location>
</feature>
<feature type="transmembrane region" description="Helical" evidence="8">
    <location>
        <begin position="791"/>
        <end position="811"/>
    </location>
</feature>
<evidence type="ECO:0000256" key="4">
    <source>
        <dbReference type="ARBA" id="ARBA00023242"/>
    </source>
</evidence>
<evidence type="ECO:0000313" key="10">
    <source>
        <dbReference type="EMBL" id="KAJ3441106.1"/>
    </source>
</evidence>
<feature type="region of interest" description="Disordered" evidence="7">
    <location>
        <begin position="483"/>
        <end position="534"/>
    </location>
</feature>
<dbReference type="PANTHER" id="PTHR46967:SF2">
    <property type="entry name" value="SUSHI, VON WILLEBRAND FACTOR TYPE A, EGF AND PENTRAXIN DOMAIN-CONTAINING PROTEIN 1-LIKE"/>
    <property type="match status" value="1"/>
</dbReference>
<proteinExistence type="inferred from homology"/>
<dbReference type="GO" id="GO:0005634">
    <property type="term" value="C:nucleus"/>
    <property type="evidence" value="ECO:0007669"/>
    <property type="project" value="UniProtKB-SubCell"/>
</dbReference>
<dbReference type="SUPFAM" id="SSF57184">
    <property type="entry name" value="Growth factor receptor domain"/>
    <property type="match status" value="2"/>
</dbReference>
<evidence type="ECO:0000256" key="5">
    <source>
        <dbReference type="ARBA" id="ARBA00025770"/>
    </source>
</evidence>
<dbReference type="Gene3D" id="2.10.50.10">
    <property type="entry name" value="Tumor Necrosis Factor Receptor, subunit A, domain 2"/>
    <property type="match status" value="4"/>
</dbReference>
<dbReference type="GO" id="GO:0003677">
    <property type="term" value="F:DNA binding"/>
    <property type="evidence" value="ECO:0007669"/>
    <property type="project" value="InterPro"/>
</dbReference>
<comment type="similarity">
    <text evidence="5">Belongs to the archaeal Rpo12/eukaryotic RPC10 RNA polymerase subunit family.</text>
</comment>
<keyword evidence="4" id="KW-0539">Nucleus</keyword>
<dbReference type="PANTHER" id="PTHR46967">
    <property type="entry name" value="INSULIN-LIKE GROWTH FACTOR BINDING PROTEIN,N-TERMINAL"/>
    <property type="match status" value="1"/>
</dbReference>
<feature type="transmembrane region" description="Helical" evidence="8">
    <location>
        <begin position="914"/>
        <end position="933"/>
    </location>
</feature>
<feature type="region of interest" description="Disordered" evidence="7">
    <location>
        <begin position="1085"/>
        <end position="1130"/>
    </location>
</feature>
<dbReference type="Proteomes" id="UP001146793">
    <property type="component" value="Unassembled WGS sequence"/>
</dbReference>
<feature type="compositionally biased region" description="Low complexity" evidence="7">
    <location>
        <begin position="483"/>
        <end position="505"/>
    </location>
</feature>
<dbReference type="Pfam" id="PF03604">
    <property type="entry name" value="Zn_ribbon_RPAB4"/>
    <property type="match status" value="1"/>
</dbReference>
<gene>
    <name evidence="10" type="ORF">M0812_13111</name>
</gene>
<dbReference type="Gene3D" id="2.20.28.30">
    <property type="entry name" value="RNA polymerase ii, chain L"/>
    <property type="match status" value="1"/>
</dbReference>
<keyword evidence="8" id="KW-0812">Transmembrane</keyword>
<dbReference type="GO" id="GO:0006351">
    <property type="term" value="P:DNA-templated transcription"/>
    <property type="evidence" value="ECO:0007669"/>
    <property type="project" value="InterPro"/>
</dbReference>
<evidence type="ECO:0000256" key="8">
    <source>
        <dbReference type="SAM" id="Phobius"/>
    </source>
</evidence>
<feature type="transmembrane region" description="Helical" evidence="8">
    <location>
        <begin position="411"/>
        <end position="437"/>
    </location>
</feature>
<name>A0AAV7ZGF8_9EUKA</name>
<feature type="transmembrane region" description="Helical" evidence="8">
    <location>
        <begin position="743"/>
        <end position="764"/>
    </location>
</feature>
<comment type="subcellular location">
    <subcellularLocation>
        <location evidence="1">Nucleus</location>
    </subcellularLocation>
</comment>
<dbReference type="SUPFAM" id="SSF63393">
    <property type="entry name" value="RNA polymerase subunits"/>
    <property type="match status" value="1"/>
</dbReference>
<feature type="transmembrane region" description="Helical" evidence="8">
    <location>
        <begin position="817"/>
        <end position="837"/>
    </location>
</feature>
<feature type="transmembrane region" description="Helical" evidence="8">
    <location>
        <begin position="889"/>
        <end position="908"/>
    </location>
</feature>
<feature type="compositionally biased region" description="Acidic residues" evidence="7">
    <location>
        <begin position="513"/>
        <end position="522"/>
    </location>
</feature>
<dbReference type="InterPro" id="IPR011641">
    <property type="entry name" value="Tyr-kin_ephrin_A/B_rcpt-like"/>
</dbReference>
<evidence type="ECO:0000256" key="3">
    <source>
        <dbReference type="ARBA" id="ARBA00022833"/>
    </source>
</evidence>
<evidence type="ECO:0000313" key="11">
    <source>
        <dbReference type="Proteomes" id="UP001146793"/>
    </source>
</evidence>
<comment type="caution">
    <text evidence="10">The sequence shown here is derived from an EMBL/GenBank/DDBJ whole genome shotgun (WGS) entry which is preliminary data.</text>
</comment>
<feature type="compositionally biased region" description="Basic and acidic residues" evidence="7">
    <location>
        <begin position="128"/>
        <end position="137"/>
    </location>
</feature>
<evidence type="ECO:0000256" key="2">
    <source>
        <dbReference type="ARBA" id="ARBA00022723"/>
    </source>
</evidence>
<keyword evidence="8" id="KW-1133">Transmembrane helix</keyword>
<feature type="transmembrane region" description="Helical" evidence="8">
    <location>
        <begin position="688"/>
        <end position="710"/>
    </location>
</feature>
<feature type="coiled-coil region" evidence="6">
    <location>
        <begin position="849"/>
        <end position="880"/>
    </location>
</feature>
<dbReference type="AlphaFoldDB" id="A0AAV7ZGF8"/>
<reference evidence="10" key="1">
    <citation type="submission" date="2022-08" db="EMBL/GenBank/DDBJ databases">
        <title>Novel sulphate-reducing endosymbionts in the free-living metamonad Anaeramoeba.</title>
        <authorList>
            <person name="Jerlstrom-Hultqvist J."/>
            <person name="Cepicka I."/>
            <person name="Gallot-Lavallee L."/>
            <person name="Salas-Leiva D."/>
            <person name="Curtis B.A."/>
            <person name="Zahonova K."/>
            <person name="Pipaliya S."/>
            <person name="Dacks J."/>
            <person name="Roger A.J."/>
        </authorList>
    </citation>
    <scope>NUCLEOTIDE SEQUENCE</scope>
    <source>
        <strain evidence="10">Busselton2</strain>
    </source>
</reference>
<sequence length="1130" mass="130713">MTIYICGSCGKQNNVKPTDPIRCRSCGYRILYKKRTKRIIQFEAQHSTHQTNYKLTKHQKLEYSQEKQHYFPFEDTFLKRPQKTKESKHNNEVNNNKDYFNAFHSKNKNQKEKQKQKQNENESENENENEKEKDHKNQIIPNRVQDFLLHNSNNCSLGSYLNSDNECQNCSPGTFCDLPDATSSENCLNCPIGKYSQSGASVCLDCPVGTFGNVEHLSKCFDCMPGSWSNIPGNVDPSCNPCPAGTYSTTFGATTISTCIECEPGTYNTLAGATAKGFCLNCPVGTYNPDSGSTSTQSCNQCPLGSVANATGSSSCYFCEKGKSPSKRKDLCESCHAGTYASHRGSEECVECPINTINIGATNDNCVKCIVGGICLGGDKCKEGHDPNQFCQVCTDGKFRIADICVNCQMFLIPIVISLLIPILLLVIYFLIIPKLFPRIQKEKLKKQHEIHSISTIEFSNNPNEKIIPLSLTKEIINSNESENEIQIDNTQMKKNTNNGNGNENENQKENENENENENDNENENKKDLKNENDNQEIFSIEIKELKNSNLKQKEIENYNDNNNNNNNKLRKEKTPYFQIIFYQLQFLSLILILPIGGNRYFQFLGRNLTSLLILDLGVIIPPECTSWFSFLKFWVFISIIVPMSVFILVSLPLLLTIICKKIKNKYTKYFLIAYFSKINLEALKIRIIRLMVVYFQFMFIPFSLINSYLANFDYNKKTDHYYLQSNPKIEMSSNQWKSFHPFFILFGIINLLFAFICYLIILYKTYKSNFSKWWTIRFGLLFNNYLPKHIWFGIIEYIFSFLIAIIYAGFPLIKPSIILTSAIIILIINIILILIIRPYKKINPNPNLNENENEKDNGMENINKEKNKTKKENEKNYSQNQKNNKKYVILKIVISFKIICIALLIYLSELEVMNYFITILYCTATVLFFQGIHPFFEKNKKKNIISKADNNNSLNGSNSLEYLENNISPLDDEIFSILENKKINKKNNTNTLFNFDFDNDTKLNVDEMENIRNQLSYQDPQRLYYFLKQKNHVQKREIWELRDQFDRYVQEMRYLKEEIRNNSQINSTKNQQKQINITNRQQWNFLSDNSDQSDDDDDDDDDDDEYLVDNDGFISNNSDLDEKTSFSSD</sequence>
<dbReference type="EMBL" id="JANTQA010000029">
    <property type="protein sequence ID" value="KAJ3441106.1"/>
    <property type="molecule type" value="Genomic_DNA"/>
</dbReference>
<dbReference type="InterPro" id="IPR009030">
    <property type="entry name" value="Growth_fac_rcpt_cys_sf"/>
</dbReference>
<dbReference type="SMART" id="SM00659">
    <property type="entry name" value="RPOLCX"/>
    <property type="match status" value="1"/>
</dbReference>
<accession>A0AAV7ZGF8</accession>
<feature type="region of interest" description="Disordered" evidence="7">
    <location>
        <begin position="104"/>
        <end position="138"/>
    </location>
</feature>
<dbReference type="GO" id="GO:0046872">
    <property type="term" value="F:metal ion binding"/>
    <property type="evidence" value="ECO:0007669"/>
    <property type="project" value="UniProtKB-KW"/>
</dbReference>